<organism evidence="1 2">
    <name type="scientific">Mycena metata</name>
    <dbReference type="NCBI Taxonomy" id="1033252"/>
    <lineage>
        <taxon>Eukaryota</taxon>
        <taxon>Fungi</taxon>
        <taxon>Dikarya</taxon>
        <taxon>Basidiomycota</taxon>
        <taxon>Agaricomycotina</taxon>
        <taxon>Agaricomycetes</taxon>
        <taxon>Agaricomycetidae</taxon>
        <taxon>Agaricales</taxon>
        <taxon>Marasmiineae</taxon>
        <taxon>Mycenaceae</taxon>
        <taxon>Mycena</taxon>
    </lineage>
</organism>
<gene>
    <name evidence="1" type="ORF">B0H16DRAFT_1855460</name>
</gene>
<keyword evidence="2" id="KW-1185">Reference proteome</keyword>
<proteinExistence type="predicted"/>
<sequence>MDQFYDKQGAAIALDKEARERRALAAENYNPVFQHLADLELDYATVSERGACRKSWKLCIPCEEDGYLDEVVFAVQGILTNVSLVPVTGEKLEARRAIRLGQRAEISGLNSQTFEDAIAKLEASHDKFQQFFGGQSIQRLVMQNGHFGRALATSNRIFTMRSDYPHEQSTSFEQGVDPLGVLERMSTREIFHGPDNVVKYYRKLSDRSDGITFPSWFPGAFKIGDIVELQASLVVVQTANGGIKMTCRLHALTLLDDSYTKEAAIRRAASKKAPTATTAVRKRIEHPGDVWKKTKKKDAADQEHLIIPHKPTY</sequence>
<protein>
    <submittedName>
        <fullName evidence="1">Uncharacterized protein</fullName>
    </submittedName>
</protein>
<evidence type="ECO:0000313" key="2">
    <source>
        <dbReference type="Proteomes" id="UP001215598"/>
    </source>
</evidence>
<accession>A0AAD7INC7</accession>
<comment type="caution">
    <text evidence="1">The sequence shown here is derived from an EMBL/GenBank/DDBJ whole genome shotgun (WGS) entry which is preliminary data.</text>
</comment>
<dbReference type="AlphaFoldDB" id="A0AAD7INC7"/>
<name>A0AAD7INC7_9AGAR</name>
<reference evidence="1" key="1">
    <citation type="submission" date="2023-03" db="EMBL/GenBank/DDBJ databases">
        <title>Massive genome expansion in bonnet fungi (Mycena s.s.) driven by repeated elements and novel gene families across ecological guilds.</title>
        <authorList>
            <consortium name="Lawrence Berkeley National Laboratory"/>
            <person name="Harder C.B."/>
            <person name="Miyauchi S."/>
            <person name="Viragh M."/>
            <person name="Kuo A."/>
            <person name="Thoen E."/>
            <person name="Andreopoulos B."/>
            <person name="Lu D."/>
            <person name="Skrede I."/>
            <person name="Drula E."/>
            <person name="Henrissat B."/>
            <person name="Morin E."/>
            <person name="Kohler A."/>
            <person name="Barry K."/>
            <person name="LaButti K."/>
            <person name="Morin E."/>
            <person name="Salamov A."/>
            <person name="Lipzen A."/>
            <person name="Mereny Z."/>
            <person name="Hegedus B."/>
            <person name="Baldrian P."/>
            <person name="Stursova M."/>
            <person name="Weitz H."/>
            <person name="Taylor A."/>
            <person name="Grigoriev I.V."/>
            <person name="Nagy L.G."/>
            <person name="Martin F."/>
            <person name="Kauserud H."/>
        </authorList>
    </citation>
    <scope>NUCLEOTIDE SEQUENCE</scope>
    <source>
        <strain evidence="1">CBHHK182m</strain>
    </source>
</reference>
<evidence type="ECO:0000313" key="1">
    <source>
        <dbReference type="EMBL" id="KAJ7746066.1"/>
    </source>
</evidence>
<dbReference type="Proteomes" id="UP001215598">
    <property type="component" value="Unassembled WGS sequence"/>
</dbReference>
<dbReference type="EMBL" id="JARKIB010000081">
    <property type="protein sequence ID" value="KAJ7746066.1"/>
    <property type="molecule type" value="Genomic_DNA"/>
</dbReference>